<reference evidence="1" key="1">
    <citation type="journal article" date="2014" name="Front. Microbiol.">
        <title>High frequency of phylogenetically diverse reductive dehalogenase-homologous genes in deep subseafloor sedimentary metagenomes.</title>
        <authorList>
            <person name="Kawai M."/>
            <person name="Futagami T."/>
            <person name="Toyoda A."/>
            <person name="Takaki Y."/>
            <person name="Nishi S."/>
            <person name="Hori S."/>
            <person name="Arai W."/>
            <person name="Tsubouchi T."/>
            <person name="Morono Y."/>
            <person name="Uchiyama I."/>
            <person name="Ito T."/>
            <person name="Fujiyama A."/>
            <person name="Inagaki F."/>
            <person name="Takami H."/>
        </authorList>
    </citation>
    <scope>NUCLEOTIDE SEQUENCE</scope>
    <source>
        <strain evidence="1">Expedition CK06-06</strain>
    </source>
</reference>
<organism evidence="1">
    <name type="scientific">marine sediment metagenome</name>
    <dbReference type="NCBI Taxonomy" id="412755"/>
    <lineage>
        <taxon>unclassified sequences</taxon>
        <taxon>metagenomes</taxon>
        <taxon>ecological metagenomes</taxon>
    </lineage>
</organism>
<protein>
    <submittedName>
        <fullName evidence="1">Uncharacterized protein</fullName>
    </submittedName>
</protein>
<name>X1VIZ3_9ZZZZ</name>
<sequence length="160" mass="17908">AKDNIKAGIDKALSLKFEYPFTWFCAVCDKEHKGNLARSPREVKTEVSLDGVRPDILITSMKEKPLVAIEVVVTHSPEKEAIEAYKRLKLPVLLIRPGWEDLDNLKSGLGLVEAWQAPCEANPCPKCGGPMEEVVAGVFEGEKCYNCGNVLPFFWFSERR</sequence>
<dbReference type="AlphaFoldDB" id="X1VIZ3"/>
<proteinExistence type="predicted"/>
<evidence type="ECO:0000313" key="1">
    <source>
        <dbReference type="EMBL" id="GAJ18742.1"/>
    </source>
</evidence>
<dbReference type="EMBL" id="BARW01036548">
    <property type="protein sequence ID" value="GAJ18742.1"/>
    <property type="molecule type" value="Genomic_DNA"/>
</dbReference>
<feature type="non-terminal residue" evidence="1">
    <location>
        <position position="1"/>
    </location>
</feature>
<gene>
    <name evidence="1" type="ORF">S12H4_56702</name>
</gene>
<accession>X1VIZ3</accession>
<comment type="caution">
    <text evidence="1">The sequence shown here is derived from an EMBL/GenBank/DDBJ whole genome shotgun (WGS) entry which is preliminary data.</text>
</comment>